<evidence type="ECO:0000313" key="2">
    <source>
        <dbReference type="EMBL" id="MPC40226.1"/>
    </source>
</evidence>
<gene>
    <name evidence="2" type="ORF">E2C01_033782</name>
</gene>
<keyword evidence="1" id="KW-1133">Transmembrane helix</keyword>
<dbReference type="AlphaFoldDB" id="A0A5B7F4C6"/>
<evidence type="ECO:0000256" key="1">
    <source>
        <dbReference type="SAM" id="Phobius"/>
    </source>
</evidence>
<organism evidence="2 3">
    <name type="scientific">Portunus trituberculatus</name>
    <name type="common">Swimming crab</name>
    <name type="synonym">Neptunus trituberculatus</name>
    <dbReference type="NCBI Taxonomy" id="210409"/>
    <lineage>
        <taxon>Eukaryota</taxon>
        <taxon>Metazoa</taxon>
        <taxon>Ecdysozoa</taxon>
        <taxon>Arthropoda</taxon>
        <taxon>Crustacea</taxon>
        <taxon>Multicrustacea</taxon>
        <taxon>Malacostraca</taxon>
        <taxon>Eumalacostraca</taxon>
        <taxon>Eucarida</taxon>
        <taxon>Decapoda</taxon>
        <taxon>Pleocyemata</taxon>
        <taxon>Brachyura</taxon>
        <taxon>Eubrachyura</taxon>
        <taxon>Portunoidea</taxon>
        <taxon>Portunidae</taxon>
        <taxon>Portuninae</taxon>
        <taxon>Portunus</taxon>
    </lineage>
</organism>
<keyword evidence="3" id="KW-1185">Reference proteome</keyword>
<accession>A0A5B7F4C6</accession>
<name>A0A5B7F4C6_PORTR</name>
<proteinExistence type="predicted"/>
<sequence length="67" mass="7487">MYASTPPRSTPRAHHLHTDHICHSYAIQFCALIVVFPSPYLPVLSSNPTPSVHFHTTLLSLSTRMCV</sequence>
<reference evidence="2 3" key="1">
    <citation type="submission" date="2019-05" db="EMBL/GenBank/DDBJ databases">
        <title>Another draft genome of Portunus trituberculatus and its Hox gene families provides insights of decapod evolution.</title>
        <authorList>
            <person name="Jeong J.-H."/>
            <person name="Song I."/>
            <person name="Kim S."/>
            <person name="Choi T."/>
            <person name="Kim D."/>
            <person name="Ryu S."/>
            <person name="Kim W."/>
        </authorList>
    </citation>
    <scope>NUCLEOTIDE SEQUENCE [LARGE SCALE GENOMIC DNA]</scope>
    <source>
        <tissue evidence="2">Muscle</tissue>
    </source>
</reference>
<protein>
    <submittedName>
        <fullName evidence="2">Uncharacterized protein</fullName>
    </submittedName>
</protein>
<dbReference type="EMBL" id="VSRR010004621">
    <property type="protein sequence ID" value="MPC40226.1"/>
    <property type="molecule type" value="Genomic_DNA"/>
</dbReference>
<comment type="caution">
    <text evidence="2">The sequence shown here is derived from an EMBL/GenBank/DDBJ whole genome shotgun (WGS) entry which is preliminary data.</text>
</comment>
<feature type="transmembrane region" description="Helical" evidence="1">
    <location>
        <begin position="21"/>
        <end position="41"/>
    </location>
</feature>
<keyword evidence="1" id="KW-0472">Membrane</keyword>
<dbReference type="Proteomes" id="UP000324222">
    <property type="component" value="Unassembled WGS sequence"/>
</dbReference>
<keyword evidence="1" id="KW-0812">Transmembrane</keyword>
<evidence type="ECO:0000313" key="3">
    <source>
        <dbReference type="Proteomes" id="UP000324222"/>
    </source>
</evidence>